<keyword evidence="6 9" id="KW-0479">Metal-binding</keyword>
<dbReference type="Gene3D" id="2.20.28.10">
    <property type="match status" value="1"/>
</dbReference>
<organism evidence="11 12">
    <name type="scientific">Paraburkholderia ultramafica</name>
    <dbReference type="NCBI Taxonomy" id="1544867"/>
    <lineage>
        <taxon>Bacteria</taxon>
        <taxon>Pseudomonadati</taxon>
        <taxon>Pseudomonadota</taxon>
        <taxon>Betaproteobacteria</taxon>
        <taxon>Burkholderiales</taxon>
        <taxon>Burkholderiaceae</taxon>
        <taxon>Paraburkholderia</taxon>
    </lineage>
</organism>
<dbReference type="PROSITE" id="PS50903">
    <property type="entry name" value="RUBREDOXIN_LIKE"/>
    <property type="match status" value="1"/>
</dbReference>
<protein>
    <recommendedName>
        <fullName evidence="9">Rubredoxin</fullName>
    </recommendedName>
</protein>
<comment type="pathway">
    <text evidence="3">Hydrocarbon metabolism; alkane degradation.</text>
</comment>
<evidence type="ECO:0000256" key="3">
    <source>
        <dbReference type="ARBA" id="ARBA00004933"/>
    </source>
</evidence>
<evidence type="ECO:0000256" key="1">
    <source>
        <dbReference type="ARBA" id="ARBA00001965"/>
    </source>
</evidence>
<evidence type="ECO:0000256" key="6">
    <source>
        <dbReference type="ARBA" id="ARBA00022723"/>
    </source>
</evidence>
<sequence length="65" mass="7265">MSETVEPFSPASHLWVCIICGWIYDEASGVPEDGIPPGTPWNNVPDSWVCPLCDAKKNEFEMVRI</sequence>
<dbReference type="FunFam" id="2.20.28.10:FF:000001">
    <property type="entry name" value="Rubredoxin"/>
    <property type="match status" value="1"/>
</dbReference>
<dbReference type="EMBL" id="CADIKK010000014">
    <property type="protein sequence ID" value="CAB3791213.1"/>
    <property type="molecule type" value="Genomic_DNA"/>
</dbReference>
<feature type="domain" description="Rubredoxin-like" evidence="10">
    <location>
        <begin position="12"/>
        <end position="63"/>
    </location>
</feature>
<dbReference type="PROSITE" id="PS00202">
    <property type="entry name" value="RUBREDOXIN"/>
    <property type="match status" value="1"/>
</dbReference>
<comment type="similarity">
    <text evidence="4 9">Belongs to the rubredoxin family.</text>
</comment>
<dbReference type="InterPro" id="IPR018527">
    <property type="entry name" value="Rubredoxin_Fe_BS"/>
</dbReference>
<dbReference type="InterPro" id="IPR050526">
    <property type="entry name" value="Rubredoxin_ET"/>
</dbReference>
<dbReference type="Proteomes" id="UP000494365">
    <property type="component" value="Unassembled WGS sequence"/>
</dbReference>
<reference evidence="11 12" key="1">
    <citation type="submission" date="2020-04" db="EMBL/GenBank/DDBJ databases">
        <authorList>
            <person name="De Canck E."/>
        </authorList>
    </citation>
    <scope>NUCLEOTIDE SEQUENCE [LARGE SCALE GENOMIC DNA]</scope>
    <source>
        <strain evidence="11 12">LMG 28614</strain>
    </source>
</reference>
<dbReference type="InterPro" id="IPR024934">
    <property type="entry name" value="Rubredoxin-like_dom"/>
</dbReference>
<evidence type="ECO:0000256" key="2">
    <source>
        <dbReference type="ARBA" id="ARBA00002792"/>
    </source>
</evidence>
<comment type="function">
    <text evidence="2">Involved in the hydrocarbon hydroxylating system, which transfers electrons from NADH to rubredoxin reductase and then through rubredoxin to alkane 1 monooxygenase.</text>
</comment>
<dbReference type="GO" id="GO:0043448">
    <property type="term" value="P:alkane catabolic process"/>
    <property type="evidence" value="ECO:0007669"/>
    <property type="project" value="TreeGrafter"/>
</dbReference>
<evidence type="ECO:0000313" key="12">
    <source>
        <dbReference type="Proteomes" id="UP000494365"/>
    </source>
</evidence>
<gene>
    <name evidence="11" type="primary">norV_2</name>
    <name evidence="11" type="ORF">LMG28614_03251</name>
</gene>
<evidence type="ECO:0000256" key="8">
    <source>
        <dbReference type="ARBA" id="ARBA00023004"/>
    </source>
</evidence>
<evidence type="ECO:0000256" key="4">
    <source>
        <dbReference type="ARBA" id="ARBA00005337"/>
    </source>
</evidence>
<keyword evidence="8 9" id="KW-0408">Iron</keyword>
<dbReference type="PANTHER" id="PTHR47627:SF1">
    <property type="entry name" value="RUBREDOXIN-1-RELATED"/>
    <property type="match status" value="1"/>
</dbReference>
<dbReference type="GO" id="GO:0009055">
    <property type="term" value="F:electron transfer activity"/>
    <property type="evidence" value="ECO:0007669"/>
    <property type="project" value="TreeGrafter"/>
</dbReference>
<keyword evidence="12" id="KW-1185">Reference proteome</keyword>
<evidence type="ECO:0000259" key="10">
    <source>
        <dbReference type="PROSITE" id="PS50903"/>
    </source>
</evidence>
<evidence type="ECO:0000256" key="9">
    <source>
        <dbReference type="RuleBase" id="RU003820"/>
    </source>
</evidence>
<dbReference type="PRINTS" id="PR00163">
    <property type="entry name" value="RUBREDOXIN"/>
</dbReference>
<name>A0A6S7B8A6_9BURK</name>
<dbReference type="Pfam" id="PF00301">
    <property type="entry name" value="Rubredoxin"/>
    <property type="match status" value="1"/>
</dbReference>
<dbReference type="PANTHER" id="PTHR47627">
    <property type="entry name" value="RUBREDOXIN"/>
    <property type="match status" value="1"/>
</dbReference>
<dbReference type="InterPro" id="IPR024935">
    <property type="entry name" value="Rubredoxin_dom"/>
</dbReference>
<accession>A0A6S7B8A6</accession>
<keyword evidence="5" id="KW-0813">Transport</keyword>
<dbReference type="AlphaFoldDB" id="A0A6S7B8A6"/>
<dbReference type="GO" id="GO:0005506">
    <property type="term" value="F:iron ion binding"/>
    <property type="evidence" value="ECO:0007669"/>
    <property type="project" value="UniProtKB-UniRule"/>
</dbReference>
<dbReference type="RefSeq" id="WP_175150517.1">
    <property type="nucleotide sequence ID" value="NZ_CADIKK010000014.1"/>
</dbReference>
<dbReference type="CDD" id="cd00730">
    <property type="entry name" value="rubredoxin"/>
    <property type="match status" value="1"/>
</dbReference>
<dbReference type="SUPFAM" id="SSF57802">
    <property type="entry name" value="Rubredoxin-like"/>
    <property type="match status" value="1"/>
</dbReference>
<comment type="cofactor">
    <cofactor evidence="1 9">
        <name>Fe(3+)</name>
        <dbReference type="ChEBI" id="CHEBI:29034"/>
    </cofactor>
</comment>
<proteinExistence type="inferred from homology"/>
<evidence type="ECO:0000256" key="5">
    <source>
        <dbReference type="ARBA" id="ARBA00022448"/>
    </source>
</evidence>
<evidence type="ECO:0000256" key="7">
    <source>
        <dbReference type="ARBA" id="ARBA00022982"/>
    </source>
</evidence>
<evidence type="ECO:0000313" key="11">
    <source>
        <dbReference type="EMBL" id="CAB3791213.1"/>
    </source>
</evidence>
<keyword evidence="7 9" id="KW-0249">Electron transport</keyword>